<sequence length="78" mass="9157">MSELQASMSRREFLEWWEFHKRNPIDPVSLHIKPAAFAAYITASHSQGGTKRSFQEYLETLVPRSEEDEAQDWFDRLG</sequence>
<organism evidence="1 2">
    <name type="scientific">Stenotrophomonas pavanii</name>
    <dbReference type="NCBI Taxonomy" id="487698"/>
    <lineage>
        <taxon>Bacteria</taxon>
        <taxon>Pseudomonadati</taxon>
        <taxon>Pseudomonadota</taxon>
        <taxon>Gammaproteobacteria</taxon>
        <taxon>Lysobacterales</taxon>
        <taxon>Lysobacteraceae</taxon>
        <taxon>Stenotrophomonas</taxon>
    </lineage>
</organism>
<protein>
    <submittedName>
        <fullName evidence="1">Uncharacterized protein</fullName>
    </submittedName>
</protein>
<dbReference type="Proteomes" id="UP000825066">
    <property type="component" value="Chromosome"/>
</dbReference>
<dbReference type="RefSeq" id="WP_231109155.1">
    <property type="nucleotide sequence ID" value="NZ_AP024684.1"/>
</dbReference>
<gene>
    <name evidence="1" type="ORF">STNY_R26100</name>
</gene>
<accession>A0ABM7R2M7</accession>
<dbReference type="EMBL" id="AP024684">
    <property type="protein sequence ID" value="BCX44404.1"/>
    <property type="molecule type" value="Genomic_DNA"/>
</dbReference>
<dbReference type="GeneID" id="97262047"/>
<keyword evidence="2" id="KW-1185">Reference proteome</keyword>
<proteinExistence type="predicted"/>
<reference evidence="1 2" key="1">
    <citation type="submission" date="2021-05" db="EMBL/GenBank/DDBJ databases">
        <title>Complete Genome Sequence of Stenotrophomonas pavanii strain Y.</title>
        <authorList>
            <person name="Dohra H."/>
            <person name="Mohad Din A.R.J."/>
            <person name="Suzuki K."/>
            <person name="Fatma A."/>
            <person name="Honjyo M."/>
            <person name="Nishimura T."/>
            <person name="Moriuch R."/>
            <person name="Masuda K."/>
            <person name="Minoura A."/>
            <person name="Tashiro Y."/>
            <person name="Futamata H."/>
        </authorList>
    </citation>
    <scope>NUCLEOTIDE SEQUENCE [LARGE SCALE GENOMIC DNA]</scope>
    <source>
        <strain evidence="2">Y</strain>
    </source>
</reference>
<evidence type="ECO:0000313" key="2">
    <source>
        <dbReference type="Proteomes" id="UP000825066"/>
    </source>
</evidence>
<evidence type="ECO:0000313" key="1">
    <source>
        <dbReference type="EMBL" id="BCX44404.1"/>
    </source>
</evidence>
<name>A0ABM7R2M7_9GAMM</name>